<reference evidence="1 2" key="1">
    <citation type="journal article" date="2021" name="Appl. Environ. Microbiol.">
        <title>Genetic linkage and physical mapping for an oyster mushroom Pleurotus cornucopiae and QTL analysis for the trait cap color.</title>
        <authorList>
            <person name="Zhang Y."/>
            <person name="Gao W."/>
            <person name="Sonnenberg A."/>
            <person name="Chen Q."/>
            <person name="Zhang J."/>
            <person name="Huang C."/>
        </authorList>
    </citation>
    <scope>NUCLEOTIDE SEQUENCE [LARGE SCALE GENOMIC DNA]</scope>
    <source>
        <strain evidence="1">CCMSSC00406</strain>
    </source>
</reference>
<comment type="caution">
    <text evidence="1">The sequence shown here is derived from an EMBL/GenBank/DDBJ whole genome shotgun (WGS) entry which is preliminary data.</text>
</comment>
<evidence type="ECO:0000313" key="2">
    <source>
        <dbReference type="Proteomes" id="UP000824881"/>
    </source>
</evidence>
<name>A0ACB7IPT8_PLECO</name>
<keyword evidence="2" id="KW-1185">Reference proteome</keyword>
<dbReference type="Proteomes" id="UP000824881">
    <property type="component" value="Unassembled WGS sequence"/>
</dbReference>
<protein>
    <submittedName>
        <fullName evidence="1">Uncharacterized protein</fullName>
    </submittedName>
</protein>
<accession>A0ACB7IPT8</accession>
<evidence type="ECO:0000313" key="1">
    <source>
        <dbReference type="EMBL" id="KAG9220267.1"/>
    </source>
</evidence>
<sequence>MRRPCKSQKFQAGIDKPRRNEHGNNKTNRRTAWLATTGSTGLQGRGIGGSARQSPSELENPNSTGRSRSQPSPPGEGRDNQGATPPRPQQQNTLEEPQTRKKKQRRAKAGITVASLNIKGYGQQHDNVPQKWTHINQIMRDKKLAILAVQETHMDEARCEAIQSIFGRRLHIVASADEESPSQKAGVAIVMNKCHVDTSTETTTVIVSGQAILSTIGWGGKKTLTILAVYAPNQPGENAGFWRKINDFFANHPRTKKPDIMLGDFNMVEDAIDRNPAHNDSPRQVQELAELKTDLRLRDGWRHTRPDQRSYTFMQPVANGGAKSRIDRIYVTEQLLQKSNEWQINHSGLANTDHWMVSTRVTNAEAPHQGDGRWCIPERVIEDRAFRNKAKELIGSAWREIVEGKNSPRTEQSNPQKTYTKLKHDILENARRRDKTLTPKIIRDIATLRRDLHAVDGSQDPSQRITARLIADKIADLEKKKHNKVRSLGKVKNRLEGETNSRYWMQINKELKPRDMIYSLKDPNTPGNAAETVSKKMAELARKYHDELQLSGRDDRDDLERETVTREALEKVKARPTGQQQRELSRAMTPEEISQAIRLSDNNSAPGIDGVTNLLWKRLIKDDAEPEEGGQANERIPTIIKILTEAFNDIEDHGLAANSRFAEGWMCPIYKKNDKDDIANYRPITLLNTDYKILTKALSIRLAAVAGTLLHESQAGFVKGRKIVDQTHLIKMVINYAEAKEENGIIVALDQEKAYDKIEHDYLWRTLKKFQIPDKFIRVVKSLYQNAETKVMVNGHLSTAFRVTRGVRQGGPLSCLLFDLAIEPLSIALRESDLRGIDIPGLQEKLKAVLFADDTTVFLNETDEFESLEEILNTWCKASGAKFNIRKTQVLPIGRKDYREHFVQHRKSERQRTRIPEGIQIVKEGETIRMLGAWMGNEGNELSPWAPIMESIDNDLSRWDKSRPSLEGRKLITQFVVGGRTQYLTQVQGMPTSIEELLQKQIRTFVWGEKKTPVKEETLYAPRAVGGKGLLDIRARNEAIEIMKLKSYLQLDEKRPTWTRFADGILAGNVPKSMDKIPEEVRLNCFLQSWKSSRGKGGNKNPAELSKMLKTARKYGTRIETRGVSKDTARQMPIWYHAETTPGSSPRTNTKTTECLRTKHQIRTVGEMADMEAKGHIQNHKPRRNCRCHHCKNMRDNEGCENPHACYKKADEILRTLPDEWEPRKINVPPGQNEDNREEWTSFHGNDTVTKQVKNIFRIFTEGAKSQTAQHERAENGETVRVATDGSCKNANTTDARAGAGVFIAANDERNKSLRVPEELPQTNQVGELLAALEAIRLFPGEEKLEIITDSRYVIKSLTTNLEANEDRGYIGTANRDLIKQTIEALRARQGRTSFKWVKGHQGDYMNEGADLLAGQGCDKDYPRQGNQEVNPDGRLSGARLQSLNQAMAYKGIQEAKLTNAKHRRERTKTVIAMIQDHMMDSTRAAPNESQIWEAAKNKDLSRQIRFFLWMSIHDAYKIGKYWTTTIGGEYTERGLCRHCNDTTEDMPHILTQCESPGQSEIWQLADWLWTRKGYQWRQPWIGDILACGAKMIKDKDGTTQHGDMRFWRILIAESAYLIWKIRCARVIQGENQPVSQTEVQNKWRSTMNERLDLDRKMTHKRYGKRALKASTVLKTWKGVLLDENKLPKNWIDSSGVLVGSDLQADQDNR</sequence>
<gene>
    <name evidence="1" type="ORF">CCMSSC00406_0006332</name>
</gene>
<dbReference type="EMBL" id="WQMT02000007">
    <property type="protein sequence ID" value="KAG9220267.1"/>
    <property type="molecule type" value="Genomic_DNA"/>
</dbReference>
<proteinExistence type="predicted"/>
<organism evidence="1 2">
    <name type="scientific">Pleurotus cornucopiae</name>
    <name type="common">Cornucopia mushroom</name>
    <dbReference type="NCBI Taxonomy" id="5321"/>
    <lineage>
        <taxon>Eukaryota</taxon>
        <taxon>Fungi</taxon>
        <taxon>Dikarya</taxon>
        <taxon>Basidiomycota</taxon>
        <taxon>Agaricomycotina</taxon>
        <taxon>Agaricomycetes</taxon>
        <taxon>Agaricomycetidae</taxon>
        <taxon>Agaricales</taxon>
        <taxon>Pleurotineae</taxon>
        <taxon>Pleurotaceae</taxon>
        <taxon>Pleurotus</taxon>
    </lineage>
</organism>